<dbReference type="Proteomes" id="UP001056035">
    <property type="component" value="Chromosome"/>
</dbReference>
<protein>
    <submittedName>
        <fullName evidence="1">Uncharacterized protein</fullName>
    </submittedName>
</protein>
<sequence length="54" mass="5760">MGEWLRTYGWKFLLALLVVAAAMAYLIHADRKAHGEGSVPRALAVALVGPAVTP</sequence>
<organism evidence="1 2">
    <name type="scientific">Paraconexibacter antarcticus</name>
    <dbReference type="NCBI Taxonomy" id="2949664"/>
    <lineage>
        <taxon>Bacteria</taxon>
        <taxon>Bacillati</taxon>
        <taxon>Actinomycetota</taxon>
        <taxon>Thermoleophilia</taxon>
        <taxon>Solirubrobacterales</taxon>
        <taxon>Paraconexibacteraceae</taxon>
        <taxon>Paraconexibacter</taxon>
    </lineage>
</organism>
<evidence type="ECO:0000313" key="1">
    <source>
        <dbReference type="EMBL" id="UTI64923.1"/>
    </source>
</evidence>
<gene>
    <name evidence="1" type="ORF">NBH00_01645</name>
</gene>
<proteinExistence type="predicted"/>
<accession>A0ABY5DSC1</accession>
<evidence type="ECO:0000313" key="2">
    <source>
        <dbReference type="Proteomes" id="UP001056035"/>
    </source>
</evidence>
<keyword evidence="2" id="KW-1185">Reference proteome</keyword>
<name>A0ABY5DSC1_9ACTN</name>
<reference evidence="1 2" key="1">
    <citation type="submission" date="2022-06" db="EMBL/GenBank/DDBJ databases">
        <title>Paraconexibacter antarcticus.</title>
        <authorList>
            <person name="Kim C.S."/>
        </authorList>
    </citation>
    <scope>NUCLEOTIDE SEQUENCE [LARGE SCALE GENOMIC DNA]</scope>
    <source>
        <strain evidence="1 2">02-257</strain>
    </source>
</reference>
<dbReference type="EMBL" id="CP098502">
    <property type="protein sequence ID" value="UTI64923.1"/>
    <property type="molecule type" value="Genomic_DNA"/>
</dbReference>
<dbReference type="RefSeq" id="WP_254571615.1">
    <property type="nucleotide sequence ID" value="NZ_CP098502.1"/>
</dbReference>